<dbReference type="EMBL" id="BSPC01000064">
    <property type="protein sequence ID" value="GLS22628.1"/>
    <property type="molecule type" value="Genomic_DNA"/>
</dbReference>
<accession>A0ABQ6CS69</accession>
<feature type="transmembrane region" description="Helical" evidence="1">
    <location>
        <begin position="42"/>
        <end position="60"/>
    </location>
</feature>
<name>A0ABQ6CS69_9HYPH</name>
<reference evidence="3" key="1">
    <citation type="journal article" date="2019" name="Int. J. Syst. Evol. Microbiol.">
        <title>The Global Catalogue of Microorganisms (GCM) 10K type strain sequencing project: providing services to taxonomists for standard genome sequencing and annotation.</title>
        <authorList>
            <consortium name="The Broad Institute Genomics Platform"/>
            <consortium name="The Broad Institute Genome Sequencing Center for Infectious Disease"/>
            <person name="Wu L."/>
            <person name="Ma J."/>
        </authorList>
    </citation>
    <scope>NUCLEOTIDE SEQUENCE [LARGE SCALE GENOMIC DNA]</scope>
    <source>
        <strain evidence="3">NBRC 101365</strain>
    </source>
</reference>
<evidence type="ECO:0000256" key="1">
    <source>
        <dbReference type="SAM" id="Phobius"/>
    </source>
</evidence>
<keyword evidence="1" id="KW-1133">Transmembrane helix</keyword>
<comment type="caution">
    <text evidence="2">The sequence shown here is derived from an EMBL/GenBank/DDBJ whole genome shotgun (WGS) entry which is preliminary data.</text>
</comment>
<keyword evidence="3" id="KW-1185">Reference proteome</keyword>
<dbReference type="RefSeq" id="WP_284315590.1">
    <property type="nucleotide sequence ID" value="NZ_BSPC01000064.1"/>
</dbReference>
<proteinExistence type="predicted"/>
<keyword evidence="1" id="KW-0472">Membrane</keyword>
<evidence type="ECO:0008006" key="4">
    <source>
        <dbReference type="Google" id="ProtNLM"/>
    </source>
</evidence>
<keyword evidence="1" id="KW-0812">Transmembrane</keyword>
<gene>
    <name evidence="2" type="ORF">GCM10007874_56480</name>
</gene>
<evidence type="ECO:0000313" key="3">
    <source>
        <dbReference type="Proteomes" id="UP001156882"/>
    </source>
</evidence>
<sequence length="95" mass="10685">MPPFAQLFASLRTEFRHAWFPTLLICSMVLLHDLATGSQHGGLVVVLLIVAFMLARPQRLRRHSPLENWRHSLIYAVTVLAATLVSLGALDLLKR</sequence>
<evidence type="ECO:0000313" key="2">
    <source>
        <dbReference type="EMBL" id="GLS22628.1"/>
    </source>
</evidence>
<organism evidence="2 3">
    <name type="scientific">Labrys miyagiensis</name>
    <dbReference type="NCBI Taxonomy" id="346912"/>
    <lineage>
        <taxon>Bacteria</taxon>
        <taxon>Pseudomonadati</taxon>
        <taxon>Pseudomonadota</taxon>
        <taxon>Alphaproteobacteria</taxon>
        <taxon>Hyphomicrobiales</taxon>
        <taxon>Xanthobacteraceae</taxon>
        <taxon>Labrys</taxon>
    </lineage>
</organism>
<feature type="transmembrane region" description="Helical" evidence="1">
    <location>
        <begin position="72"/>
        <end position="93"/>
    </location>
</feature>
<dbReference type="Proteomes" id="UP001156882">
    <property type="component" value="Unassembled WGS sequence"/>
</dbReference>
<protein>
    <recommendedName>
        <fullName evidence="4">Transmembrane protein</fullName>
    </recommendedName>
</protein>